<feature type="compositionally biased region" description="Low complexity" evidence="1">
    <location>
        <begin position="137"/>
        <end position="150"/>
    </location>
</feature>
<dbReference type="CDD" id="cd00171">
    <property type="entry name" value="Sec7"/>
    <property type="match status" value="1"/>
</dbReference>
<dbReference type="PROSITE" id="PS50190">
    <property type="entry name" value="SEC7"/>
    <property type="match status" value="1"/>
</dbReference>
<feature type="compositionally biased region" description="Basic and acidic residues" evidence="1">
    <location>
        <begin position="403"/>
        <end position="412"/>
    </location>
</feature>
<dbReference type="GO" id="GO:0032012">
    <property type="term" value="P:regulation of ARF protein signal transduction"/>
    <property type="evidence" value="ECO:0007669"/>
    <property type="project" value="InterPro"/>
</dbReference>
<feature type="compositionally biased region" description="Pro residues" evidence="1">
    <location>
        <begin position="307"/>
        <end position="321"/>
    </location>
</feature>
<feature type="region of interest" description="Disordered" evidence="1">
    <location>
        <begin position="1018"/>
        <end position="1055"/>
    </location>
</feature>
<feature type="compositionally biased region" description="Low complexity" evidence="1">
    <location>
        <begin position="1333"/>
        <end position="1347"/>
    </location>
</feature>
<feature type="region of interest" description="Disordered" evidence="1">
    <location>
        <begin position="935"/>
        <end position="974"/>
    </location>
</feature>
<protein>
    <recommendedName>
        <fullName evidence="6">SEC7 domain-containing protein</fullName>
    </recommendedName>
</protein>
<dbReference type="Pfam" id="PF00169">
    <property type="entry name" value="PH"/>
    <property type="match status" value="1"/>
</dbReference>
<dbReference type="SMART" id="SM00222">
    <property type="entry name" value="Sec7"/>
    <property type="match status" value="1"/>
</dbReference>
<dbReference type="GO" id="GO:0005085">
    <property type="term" value="F:guanyl-nucleotide exchange factor activity"/>
    <property type="evidence" value="ECO:0007669"/>
    <property type="project" value="InterPro"/>
</dbReference>
<feature type="region of interest" description="Disordered" evidence="1">
    <location>
        <begin position="1326"/>
        <end position="1363"/>
    </location>
</feature>
<reference evidence="5" key="1">
    <citation type="journal article" date="2014" name="Proc. Natl. Acad. Sci. U.S.A.">
        <title>Extensive sampling of basidiomycete genomes demonstrates inadequacy of the white-rot/brown-rot paradigm for wood decay fungi.</title>
        <authorList>
            <person name="Riley R."/>
            <person name="Salamov A.A."/>
            <person name="Brown D.W."/>
            <person name="Nagy L.G."/>
            <person name="Floudas D."/>
            <person name="Held B.W."/>
            <person name="Levasseur A."/>
            <person name="Lombard V."/>
            <person name="Morin E."/>
            <person name="Otillar R."/>
            <person name="Lindquist E.A."/>
            <person name="Sun H."/>
            <person name="LaButti K.M."/>
            <person name="Schmutz J."/>
            <person name="Jabbour D."/>
            <person name="Luo H."/>
            <person name="Baker S.E."/>
            <person name="Pisabarro A.G."/>
            <person name="Walton J.D."/>
            <person name="Blanchette R.A."/>
            <person name="Henrissat B."/>
            <person name="Martin F."/>
            <person name="Cullen D."/>
            <person name="Hibbett D.S."/>
            <person name="Grigoriev I.V."/>
        </authorList>
    </citation>
    <scope>NUCLEOTIDE SEQUENCE [LARGE SCALE GENOMIC DNA]</scope>
    <source>
        <strain evidence="5">MUCL 33604</strain>
    </source>
</reference>
<dbReference type="PANTHER" id="PTHR10663">
    <property type="entry name" value="GUANYL-NUCLEOTIDE EXCHANGE FACTOR"/>
    <property type="match status" value="1"/>
</dbReference>
<dbReference type="InterPro" id="IPR011993">
    <property type="entry name" value="PH-like_dom_sf"/>
</dbReference>
<dbReference type="InParanoid" id="A0A067Q9R4"/>
<feature type="domain" description="SEC7" evidence="3">
    <location>
        <begin position="468"/>
        <end position="660"/>
    </location>
</feature>
<feature type="region of interest" description="Disordered" evidence="1">
    <location>
        <begin position="1168"/>
        <end position="1187"/>
    </location>
</feature>
<feature type="compositionally biased region" description="Basic and acidic residues" evidence="1">
    <location>
        <begin position="959"/>
        <end position="974"/>
    </location>
</feature>
<dbReference type="PANTHER" id="PTHR10663:SF405">
    <property type="entry name" value="ARF GUANINE NUCLEOTIDE EXCHANGE FACTOR SYT1"/>
    <property type="match status" value="1"/>
</dbReference>
<feature type="region of interest" description="Disordered" evidence="1">
    <location>
        <begin position="1"/>
        <end position="41"/>
    </location>
</feature>
<dbReference type="SUPFAM" id="SSF48425">
    <property type="entry name" value="Sec7 domain"/>
    <property type="match status" value="1"/>
</dbReference>
<dbReference type="PROSITE" id="PS50003">
    <property type="entry name" value="PH_DOMAIN"/>
    <property type="match status" value="1"/>
</dbReference>
<evidence type="ECO:0008006" key="6">
    <source>
        <dbReference type="Google" id="ProtNLM"/>
    </source>
</evidence>
<feature type="region of interest" description="Disordered" evidence="1">
    <location>
        <begin position="1207"/>
        <end position="1309"/>
    </location>
</feature>
<keyword evidence="5" id="KW-1185">Reference proteome</keyword>
<name>A0A067Q9R4_9AGAM</name>
<dbReference type="InterPro" id="IPR000904">
    <property type="entry name" value="Sec7_dom"/>
</dbReference>
<dbReference type="Gene3D" id="1.10.1000.11">
    <property type="entry name" value="Arf Nucleotide-binding Site Opener,domain 2"/>
    <property type="match status" value="1"/>
</dbReference>
<dbReference type="InterPro" id="IPR023394">
    <property type="entry name" value="Sec7_C_sf"/>
</dbReference>
<dbReference type="SMART" id="SM00233">
    <property type="entry name" value="PH"/>
    <property type="match status" value="1"/>
</dbReference>
<evidence type="ECO:0000313" key="5">
    <source>
        <dbReference type="Proteomes" id="UP000027265"/>
    </source>
</evidence>
<feature type="compositionally biased region" description="Basic and acidic residues" evidence="1">
    <location>
        <begin position="1252"/>
        <end position="1266"/>
    </location>
</feature>
<feature type="region of interest" description="Disordered" evidence="1">
    <location>
        <begin position="441"/>
        <end position="480"/>
    </location>
</feature>
<dbReference type="EMBL" id="KL197710">
    <property type="protein sequence ID" value="KDQ63793.1"/>
    <property type="molecule type" value="Genomic_DNA"/>
</dbReference>
<sequence length="1363" mass="149501">MVGRFALGNKSKKSPSRERRDSDATPPPPPYNQEDRDTPVVLAEMTTTTTQVVTTTTHTTTHFFSLPLWRRRTGPVPPNTTSRASLSAPSADEHGMKVPNSPHPLLFEKELPPTPTDADTDEPEAGGVPTIRTGGMSQLISSSPSASQPAKGGNTASASQSTFALAHASLGLGLPHVMPRASCSDINSVAFLSQASPRLDAKLTPSTIRRAKSFQTSPTTSVPEDNMTIMARRRSRGISLTPRDVPLATAEGKAKGKERDSDITSTPIPKPISRKSSFFSRLRKESPRPSVLPLTSITPDGLHPSPVSHPPPRSPPPPSVHQPPGLTRRHSDRSLSRSPPPQVSPSGVDTSLASPVSLTMASPRRRPVRPSTADSTTRSRARSLFLDAFTPSSATSPPPPVPHESRYLDSSRHTHSPQLRNRSQTNPPLLHRLSMNFFSSSGTSTSLTGNTVTSSPSSSTGPSPRPSLSRPSVEIPRPRLDDESPELYLQRVMEAVSKAEVASVLASSPDTFHTQTLRAYIARFDFSGDPLDVALRKLLMDVGLPKETQQIDRVIQAFADRYKECNGNLYASDDHTYILAFSLIMLHTDAFNKSNKRKMTKPDYIKNTRFPGVAPEVLDCFYDNIVFAPFIFIEDPLDVNGQRGLTTDGLASRYTTLGQSPGPANGSTTNLLSRGNKIDPYYLITRNLLDPLKINVDSFLSVENPYSYKGTVDRWDQDRLRRAFAQAGTVEVSSVDHRRLASPFFGISVGGTPTPLLNPIGAYPDLVPPPRDVWKIRMTKVGVLNRKDEVLEGGKKAPNKKWREWGVVLTGSQLLFFRDSSLATNILARAQSSGDHIVLQGDSLLRPDELLSVKDAIAVFDKSYIKHENTMRFVMPEGRQLLLQIPTSAELDEWISCINYASTFKTAGVRMRAMGLSGKDIELTGAAAATSHLRDLQYSRSTPPPPMRTWAVDSLGDSSPHRDILSHASPIERRKDAAYQNGQDSMKAPTAPELESSHQFKATFDEVKAELAAGRFTLPGHQSPLSAGRARAQSTSSIRSPLSDDHSSSRLPSRSQIIRAKVRELDSRLSAAGAQLDADMRFVRNLALLTPFQRATRDRLQVAIQKVAKRIMQVRLECTKLACHRDVLSHDLLAEERDWLEAKTIALKAATDVLQSRQQSLIPRMTLSLHHDESERSPSPQFIPRLSLRPESSIRDSFYSALDFEPESFTLSPSPEPTEGGPSTRSPFFDSGLAGRGGVANGLRRSFSTTNGDRDSKDGESLSPEHKLRRPRLSDAASSIEGEESQGGHDRFSTAPETPEEEAEDWNKTRAAKRVSLVKLPSDLRLSIRLGKPRSPTDTTPTTPRRPSVTHDRRGIPYSMFDA</sequence>
<dbReference type="OrthoDB" id="430364at2759"/>
<dbReference type="HOGENOM" id="CLU_003769_0_0_1"/>
<feature type="compositionally biased region" description="Polar residues" evidence="1">
    <location>
        <begin position="416"/>
        <end position="427"/>
    </location>
</feature>
<dbReference type="Proteomes" id="UP000027265">
    <property type="component" value="Unassembled WGS sequence"/>
</dbReference>
<feature type="compositionally biased region" description="Basic and acidic residues" evidence="1">
    <location>
        <begin position="252"/>
        <end position="262"/>
    </location>
</feature>
<dbReference type="STRING" id="933084.A0A067Q9R4"/>
<feature type="compositionally biased region" description="Polar residues" evidence="1">
    <location>
        <begin position="79"/>
        <end position="88"/>
    </location>
</feature>
<dbReference type="InterPro" id="IPR035999">
    <property type="entry name" value="Sec7_dom_sf"/>
</dbReference>
<accession>A0A067Q9R4</accession>
<evidence type="ECO:0000259" key="3">
    <source>
        <dbReference type="PROSITE" id="PS50190"/>
    </source>
</evidence>
<feature type="region of interest" description="Disordered" evidence="1">
    <location>
        <begin position="70"/>
        <end position="156"/>
    </location>
</feature>
<dbReference type="Pfam" id="PF01369">
    <property type="entry name" value="Sec7"/>
    <property type="match status" value="1"/>
</dbReference>
<evidence type="ECO:0000259" key="2">
    <source>
        <dbReference type="PROSITE" id="PS50003"/>
    </source>
</evidence>
<evidence type="ECO:0000256" key="1">
    <source>
        <dbReference type="SAM" id="MobiDB-lite"/>
    </source>
</evidence>
<feature type="compositionally biased region" description="Polar residues" evidence="1">
    <location>
        <begin position="344"/>
        <end position="360"/>
    </location>
</feature>
<feature type="region of interest" description="Disordered" evidence="1">
    <location>
        <begin position="233"/>
        <end position="428"/>
    </location>
</feature>
<feature type="domain" description="PH" evidence="2">
    <location>
        <begin position="777"/>
        <end position="903"/>
    </location>
</feature>
<dbReference type="Gene3D" id="2.30.29.30">
    <property type="entry name" value="Pleckstrin-homology domain (PH domain)/Phosphotyrosine-binding domain (PTB)"/>
    <property type="match status" value="1"/>
</dbReference>
<dbReference type="SUPFAM" id="SSF50729">
    <property type="entry name" value="PH domain-like"/>
    <property type="match status" value="1"/>
</dbReference>
<dbReference type="InterPro" id="IPR001849">
    <property type="entry name" value="PH_domain"/>
</dbReference>
<feature type="compositionally biased region" description="Low complexity" evidence="1">
    <location>
        <begin position="441"/>
        <end position="472"/>
    </location>
</feature>
<organism evidence="4 5">
    <name type="scientific">Jaapia argillacea MUCL 33604</name>
    <dbReference type="NCBI Taxonomy" id="933084"/>
    <lineage>
        <taxon>Eukaryota</taxon>
        <taxon>Fungi</taxon>
        <taxon>Dikarya</taxon>
        <taxon>Basidiomycota</taxon>
        <taxon>Agaricomycotina</taxon>
        <taxon>Agaricomycetes</taxon>
        <taxon>Agaricomycetidae</taxon>
        <taxon>Jaapiales</taxon>
        <taxon>Jaapiaceae</taxon>
        <taxon>Jaapia</taxon>
    </lineage>
</organism>
<gene>
    <name evidence="4" type="ORF">JAAARDRAFT_29838</name>
</gene>
<evidence type="ECO:0000313" key="4">
    <source>
        <dbReference type="EMBL" id="KDQ63793.1"/>
    </source>
</evidence>
<proteinExistence type="predicted"/>